<evidence type="ECO:0000256" key="6">
    <source>
        <dbReference type="ARBA" id="ARBA00022833"/>
    </source>
</evidence>
<dbReference type="Pfam" id="PF07503">
    <property type="entry name" value="zf-HYPF"/>
    <property type="match status" value="2"/>
</dbReference>
<dbReference type="InterPro" id="IPR004421">
    <property type="entry name" value="Carbamoyltransferase_HypF"/>
</dbReference>
<dbReference type="SUPFAM" id="SSF54975">
    <property type="entry name" value="Acylphosphatase/BLUF domain-like"/>
    <property type="match status" value="1"/>
</dbReference>
<dbReference type="Gene3D" id="3.30.420.40">
    <property type="match status" value="1"/>
</dbReference>
<dbReference type="SUPFAM" id="SSF53067">
    <property type="entry name" value="Actin-like ATPase domain"/>
    <property type="match status" value="1"/>
</dbReference>
<dbReference type="InterPro" id="IPR036046">
    <property type="entry name" value="Acylphosphatase-like_dom_sf"/>
</dbReference>
<evidence type="ECO:0000259" key="11">
    <source>
        <dbReference type="PROSITE" id="PS51160"/>
    </source>
</evidence>
<dbReference type="InterPro" id="IPR051060">
    <property type="entry name" value="Carbamoyltrans_HypF-like"/>
</dbReference>
<accession>A0A7U0N5P2</accession>
<dbReference type="Pfam" id="PF22521">
    <property type="entry name" value="HypF_C_2"/>
    <property type="match status" value="1"/>
</dbReference>
<feature type="domain" description="YrdC-like" evidence="12">
    <location>
        <begin position="201"/>
        <end position="388"/>
    </location>
</feature>
<keyword evidence="6" id="KW-0862">Zinc</keyword>
<dbReference type="InterPro" id="IPR041440">
    <property type="entry name" value="HypF_C"/>
</dbReference>
<dbReference type="AlphaFoldDB" id="A0A7U0N5P2"/>
<protein>
    <recommendedName>
        <fullName evidence="8 9">Carbamoyltransferase HypF</fullName>
        <ecNumber evidence="9">6.2.-.-</ecNumber>
    </recommendedName>
</protein>
<evidence type="ECO:0000256" key="10">
    <source>
        <dbReference type="PROSITE-ProRule" id="PRU00520"/>
    </source>
</evidence>
<feature type="active site" evidence="10">
    <location>
        <position position="20"/>
    </location>
</feature>
<evidence type="ECO:0000256" key="7">
    <source>
        <dbReference type="ARBA" id="ARBA00048220"/>
    </source>
</evidence>
<dbReference type="InterPro" id="IPR001792">
    <property type="entry name" value="Acylphosphatase-like_dom"/>
</dbReference>
<keyword evidence="13" id="KW-0808">Transferase</keyword>
<dbReference type="GO" id="GO:0016743">
    <property type="term" value="F:carboxyl- or carbamoyltransferase activity"/>
    <property type="evidence" value="ECO:0007669"/>
    <property type="project" value="UniProtKB-UniRule"/>
</dbReference>
<dbReference type="PROSITE" id="PS51160">
    <property type="entry name" value="ACYLPHOSPHATASE_3"/>
    <property type="match status" value="1"/>
</dbReference>
<dbReference type="GO" id="GO:0008270">
    <property type="term" value="F:zinc ion binding"/>
    <property type="evidence" value="ECO:0007669"/>
    <property type="project" value="UniProtKB-KW"/>
</dbReference>
<dbReference type="PROSITE" id="PS51163">
    <property type="entry name" value="YRDC"/>
    <property type="match status" value="1"/>
</dbReference>
<evidence type="ECO:0000256" key="2">
    <source>
        <dbReference type="ARBA" id="ARBA00008097"/>
    </source>
</evidence>
<dbReference type="Pfam" id="PF01300">
    <property type="entry name" value="Sua5_yciO_yrdC"/>
    <property type="match status" value="1"/>
</dbReference>
<comment type="pathway">
    <text evidence="1 9">Protein modification; [NiFe] hydrogenase maturation.</text>
</comment>
<evidence type="ECO:0000259" key="12">
    <source>
        <dbReference type="PROSITE" id="PS51163"/>
    </source>
</evidence>
<dbReference type="InterPro" id="IPR055128">
    <property type="entry name" value="HypF_C_2"/>
</dbReference>
<dbReference type="InterPro" id="IPR011125">
    <property type="entry name" value="Znf_HypF"/>
</dbReference>
<dbReference type="InterPro" id="IPR017945">
    <property type="entry name" value="DHBP_synth_RibB-like_a/b_dom"/>
</dbReference>
<dbReference type="PROSITE" id="PS00150">
    <property type="entry name" value="ACYLPHOSPHATASE_1"/>
    <property type="match status" value="1"/>
</dbReference>
<feature type="active site" evidence="10">
    <location>
        <position position="38"/>
    </location>
</feature>
<dbReference type="NCBIfam" id="TIGR00143">
    <property type="entry name" value="hypF"/>
    <property type="match status" value="1"/>
</dbReference>
<dbReference type="Gene3D" id="3.90.870.50">
    <property type="match status" value="1"/>
</dbReference>
<dbReference type="PANTHER" id="PTHR42959:SF1">
    <property type="entry name" value="CARBAMOYLTRANSFERASE HYPF"/>
    <property type="match status" value="1"/>
</dbReference>
<gene>
    <name evidence="13" type="primary">hypF</name>
    <name evidence="13" type="ORF">JKX24_23085</name>
</gene>
<comment type="catalytic activity">
    <reaction evidence="7 9">
        <text>C-terminal L-cysteinyl-[HypE protein] + carbamoyl phosphate + ATP + H2O = C-terminal S-carboxamide-L-cysteinyl-[HypE protein] + AMP + phosphate + diphosphate + H(+)</text>
        <dbReference type="Rhea" id="RHEA:55636"/>
        <dbReference type="Rhea" id="RHEA-COMP:14247"/>
        <dbReference type="Rhea" id="RHEA-COMP:14392"/>
        <dbReference type="ChEBI" id="CHEBI:15377"/>
        <dbReference type="ChEBI" id="CHEBI:15378"/>
        <dbReference type="ChEBI" id="CHEBI:30616"/>
        <dbReference type="ChEBI" id="CHEBI:33019"/>
        <dbReference type="ChEBI" id="CHEBI:43474"/>
        <dbReference type="ChEBI" id="CHEBI:58228"/>
        <dbReference type="ChEBI" id="CHEBI:76913"/>
        <dbReference type="ChEBI" id="CHEBI:139126"/>
        <dbReference type="ChEBI" id="CHEBI:456215"/>
    </reaction>
</comment>
<dbReference type="UniPathway" id="UPA00335"/>
<keyword evidence="10" id="KW-0378">Hydrolase</keyword>
<proteinExistence type="inferred from homology"/>
<dbReference type="RefSeq" id="WP_207976818.1">
    <property type="nucleotide sequence ID" value="NZ_CP068391.1"/>
</dbReference>
<dbReference type="EC" id="6.2.-.-" evidence="9"/>
<dbReference type="Pfam" id="PF17788">
    <property type="entry name" value="HypF_C"/>
    <property type="match status" value="1"/>
</dbReference>
<sequence>MSHSGLLLRISGKVQGVGFRPFVWQLAEQLNLHGEVWNDSAGVEIRLVQPVDLEVFLHVLYQQAPPLAQIERIQQRAFTWLQAPNDFSIRPSQHGAKATQIVPDAATCPQCLQEMNDPQDRRYRYPFINCTHCGPRFTLIRAMPYDRPATSMAPFTLCPHCAWEYHSAQDRRFHAQPVACSDCGPQLFSCLAQGQAQHQGEAALQQAVAALAAGQIVAIKGLGGFHLACDATDTQAVERLRRRKRRPGKPLAVMVPDASWLVRCASGIDQVQLQALLTSPAAPVVLVPQSAYSPLSAAVAPQLDEVGLMLPANPIQHLLMQAIQRPLVMTSGNASGRAPALTNDQALADLDGIADLWLMHDREILQRVDDSLVRLLAEGHEMIRRARGFVPDALPLPPGFPTQQALLAVGGDRKNTFCLVLGDQALLSTHFGDLEQEDIQQQWQQAIQHFTGLYHCQPQRLASDAHPHYISHQWAARQSLPVTPVLHHHAHLAACLAEHRWPLEGGPVIGLALDGLGYGQGGALWGGECLLVDYRRCRHLGGLPAVALPGGDLAAQQPWRNQLAHFARFVPDWQSYPQAERLQALPWQPLLKAINAGINAPLASSCGRLFDAAAATLGCAPAQQSWEGEAASRFEALAHQSGPCSHPVTLSLKGEQFDLAAFWQQWLGWQAPAPQQAWAFHDALAQGFANLAKFFAARHGIQHVALSGGVLHNRLLRERLQHHLAPLQVLLPQQLPAGDGGLALGQALVACAQHSPTSSVNPDRM</sequence>
<dbReference type="SUPFAM" id="SSF55821">
    <property type="entry name" value="YrdC/RibB"/>
    <property type="match status" value="1"/>
</dbReference>
<dbReference type="FunFam" id="3.30.420.40:FF:000124">
    <property type="entry name" value="Carbamoyltransferase HypF"/>
    <property type="match status" value="1"/>
</dbReference>
<dbReference type="Pfam" id="PF00708">
    <property type="entry name" value="Acylphosphatase"/>
    <property type="match status" value="1"/>
</dbReference>
<dbReference type="InterPro" id="IPR006070">
    <property type="entry name" value="Sua5-like_dom"/>
</dbReference>
<evidence type="ECO:0000256" key="4">
    <source>
        <dbReference type="ARBA" id="ARBA00022723"/>
    </source>
</evidence>
<dbReference type="InterPro" id="IPR043129">
    <property type="entry name" value="ATPase_NBD"/>
</dbReference>
<dbReference type="Gene3D" id="3.30.110.120">
    <property type="match status" value="1"/>
</dbReference>
<dbReference type="GO" id="GO:0003725">
    <property type="term" value="F:double-stranded RNA binding"/>
    <property type="evidence" value="ECO:0007669"/>
    <property type="project" value="InterPro"/>
</dbReference>
<dbReference type="InterPro" id="IPR017968">
    <property type="entry name" value="Acylphosphatase_CS"/>
</dbReference>
<reference evidence="13 14" key="1">
    <citation type="submission" date="2021-01" db="EMBL/GenBank/DDBJ databases">
        <title>Chromosome sequence of Serratia proteamaculans strain 94 rif-r, isolated from spoiled beef.</title>
        <authorList>
            <person name="Zaytseva Y.V."/>
            <person name="Iablokov S.N."/>
            <person name="Klyukina A."/>
        </authorList>
    </citation>
    <scope>NUCLEOTIDE SEQUENCE [LARGE SCALE GENOMIC DNA]</scope>
    <source>
        <strain evidence="13 14">94 rif-r</strain>
    </source>
</reference>
<dbReference type="GO" id="GO:0016874">
    <property type="term" value="F:ligase activity"/>
    <property type="evidence" value="ECO:0007669"/>
    <property type="project" value="UniProtKB-UniRule"/>
</dbReference>
<keyword evidence="4" id="KW-0479">Metal-binding</keyword>
<comment type="similarity">
    <text evidence="2 9">Belongs to the carbamoyltransferase HypF family.</text>
</comment>
<dbReference type="GO" id="GO:0051604">
    <property type="term" value="P:protein maturation"/>
    <property type="evidence" value="ECO:0007669"/>
    <property type="project" value="TreeGrafter"/>
</dbReference>
<keyword evidence="3" id="KW-0436">Ligase</keyword>
<dbReference type="Proteomes" id="UP000596176">
    <property type="component" value="Chromosome"/>
</dbReference>
<evidence type="ECO:0000256" key="5">
    <source>
        <dbReference type="ARBA" id="ARBA00022771"/>
    </source>
</evidence>
<evidence type="ECO:0000256" key="1">
    <source>
        <dbReference type="ARBA" id="ARBA00004711"/>
    </source>
</evidence>
<dbReference type="PANTHER" id="PTHR42959">
    <property type="entry name" value="CARBAMOYLTRANSFERASE"/>
    <property type="match status" value="1"/>
</dbReference>
<dbReference type="EMBL" id="CP068391">
    <property type="protein sequence ID" value="QQX53010.1"/>
    <property type="molecule type" value="Genomic_DNA"/>
</dbReference>
<evidence type="ECO:0000256" key="9">
    <source>
        <dbReference type="PIRNR" id="PIRNR006256"/>
    </source>
</evidence>
<evidence type="ECO:0000256" key="3">
    <source>
        <dbReference type="ARBA" id="ARBA00022598"/>
    </source>
</evidence>
<dbReference type="PIRSF" id="PIRSF006256">
    <property type="entry name" value="CMPcnvr_hdrg_mat"/>
    <property type="match status" value="1"/>
</dbReference>
<evidence type="ECO:0000256" key="8">
    <source>
        <dbReference type="ARBA" id="ARBA00072168"/>
    </source>
</evidence>
<keyword evidence="5" id="KW-0863">Zinc-finger</keyword>
<feature type="domain" description="Acylphosphatase-like" evidence="11">
    <location>
        <begin position="5"/>
        <end position="91"/>
    </location>
</feature>
<evidence type="ECO:0000313" key="14">
    <source>
        <dbReference type="Proteomes" id="UP000596176"/>
    </source>
</evidence>
<dbReference type="Gene3D" id="3.30.420.360">
    <property type="match status" value="1"/>
</dbReference>
<comment type="function">
    <text evidence="9">Involved in the maturation of [NiFe] hydrogenases. Along with HypE, it catalyzes the synthesis of the CN ligands of the active site iron of [NiFe]-hydrogenases. HypF functions as a carbamoyl transferase using carbamoylphosphate as a substrate and transferring the carboxamido moiety in an ATP-dependent reaction to the thiolate of the C-terminal cysteine of HypE yielding a protein-S-carboxamide.</text>
</comment>
<comment type="catalytic activity">
    <reaction evidence="10">
        <text>an acyl phosphate + H2O = a carboxylate + phosphate + H(+)</text>
        <dbReference type="Rhea" id="RHEA:14965"/>
        <dbReference type="ChEBI" id="CHEBI:15377"/>
        <dbReference type="ChEBI" id="CHEBI:15378"/>
        <dbReference type="ChEBI" id="CHEBI:29067"/>
        <dbReference type="ChEBI" id="CHEBI:43474"/>
        <dbReference type="ChEBI" id="CHEBI:59918"/>
        <dbReference type="EC" id="3.6.1.7"/>
    </reaction>
</comment>
<organism evidence="13 14">
    <name type="scientific">Serratia proteamaculans</name>
    <dbReference type="NCBI Taxonomy" id="28151"/>
    <lineage>
        <taxon>Bacteria</taxon>
        <taxon>Pseudomonadati</taxon>
        <taxon>Pseudomonadota</taxon>
        <taxon>Gammaproteobacteria</taxon>
        <taxon>Enterobacterales</taxon>
        <taxon>Yersiniaceae</taxon>
        <taxon>Serratia</taxon>
    </lineage>
</organism>
<name>A0A7U0N5P2_SERPR</name>
<dbReference type="GO" id="GO:0003998">
    <property type="term" value="F:acylphosphatase activity"/>
    <property type="evidence" value="ECO:0007669"/>
    <property type="project" value="UniProtKB-EC"/>
</dbReference>
<evidence type="ECO:0000313" key="13">
    <source>
        <dbReference type="EMBL" id="QQX53010.1"/>
    </source>
</evidence>